<proteinExistence type="predicted"/>
<reference evidence="1 2" key="1">
    <citation type="journal article" date="2014" name="Agronomy (Basel)">
        <title>A Draft Genome Sequence for Ensete ventricosum, the Drought-Tolerant Tree Against Hunger.</title>
        <authorList>
            <person name="Harrison J."/>
            <person name="Moore K.A."/>
            <person name="Paszkiewicz K."/>
            <person name="Jones T."/>
            <person name="Grant M."/>
            <person name="Ambacheew D."/>
            <person name="Muzemil S."/>
            <person name="Studholme D.J."/>
        </authorList>
    </citation>
    <scope>NUCLEOTIDE SEQUENCE [LARGE SCALE GENOMIC DNA]</scope>
</reference>
<dbReference type="AlphaFoldDB" id="A0A426YC32"/>
<evidence type="ECO:0000313" key="1">
    <source>
        <dbReference type="EMBL" id="RRT49267.1"/>
    </source>
</evidence>
<evidence type="ECO:0000313" key="2">
    <source>
        <dbReference type="Proteomes" id="UP000287651"/>
    </source>
</evidence>
<dbReference type="EMBL" id="AMZH03013439">
    <property type="protein sequence ID" value="RRT49267.1"/>
    <property type="molecule type" value="Genomic_DNA"/>
</dbReference>
<comment type="caution">
    <text evidence="1">The sequence shown here is derived from an EMBL/GenBank/DDBJ whole genome shotgun (WGS) entry which is preliminary data.</text>
</comment>
<accession>A0A426YC32</accession>
<name>A0A426YC32_ENSVE</name>
<organism evidence="1 2">
    <name type="scientific">Ensete ventricosum</name>
    <name type="common">Abyssinian banana</name>
    <name type="synonym">Musa ensete</name>
    <dbReference type="NCBI Taxonomy" id="4639"/>
    <lineage>
        <taxon>Eukaryota</taxon>
        <taxon>Viridiplantae</taxon>
        <taxon>Streptophyta</taxon>
        <taxon>Embryophyta</taxon>
        <taxon>Tracheophyta</taxon>
        <taxon>Spermatophyta</taxon>
        <taxon>Magnoliopsida</taxon>
        <taxon>Liliopsida</taxon>
        <taxon>Zingiberales</taxon>
        <taxon>Musaceae</taxon>
        <taxon>Ensete</taxon>
    </lineage>
</organism>
<gene>
    <name evidence="1" type="ORF">B296_00020974</name>
</gene>
<dbReference type="Proteomes" id="UP000287651">
    <property type="component" value="Unassembled WGS sequence"/>
</dbReference>
<sequence>MSQERPQSNNLKVHLREISTTQHPRAMPWATYEPELCTSATYEPKLCTSMAHKPELHLGQVISPSRAPWPLTSPSCAPRPLISPSYALGKLRARVVHLGHLRAQFPSPMLDHISSLHLIGHLEKVLNDMTNVDLAVTSPLSWTTRSPAWPTRHSEADLT</sequence>
<protein>
    <submittedName>
        <fullName evidence="1">Uncharacterized protein</fullName>
    </submittedName>
</protein>